<proteinExistence type="predicted"/>
<dbReference type="GO" id="GO:0016829">
    <property type="term" value="F:lyase activity"/>
    <property type="evidence" value="ECO:0007669"/>
    <property type="project" value="InterPro"/>
</dbReference>
<evidence type="ECO:0008006" key="2">
    <source>
        <dbReference type="Google" id="ProtNLM"/>
    </source>
</evidence>
<dbReference type="SUPFAM" id="SSF160104">
    <property type="entry name" value="Acetoacetate decarboxylase-like"/>
    <property type="match status" value="1"/>
</dbReference>
<sequence>MKPKNWPFTNPIVSNLYGKPPLVWKDMRVQLVVYETDFENIKKVIPDPLEPRTNKVITWISEFQLGTTQGGFKEAAIYVQVKYKDYEGDYEPFLYVNSPLPLTGGREIWGYQKKMADINLALDQEAVVGKVTRLEHQIIKCTTINEYVASMAEIPWSRDGVFSLKYIPSAEANGEPIRELVLTEGKFTAHEGKFFGGRASVIFERTEIDPTYLLEPKKILGGYFGEGELFLPFGKIVHNYK</sequence>
<dbReference type="Gene3D" id="2.40.400.10">
    <property type="entry name" value="Acetoacetate decarboxylase-like"/>
    <property type="match status" value="1"/>
</dbReference>
<protein>
    <recommendedName>
        <fullName evidence="2">Acetoacetate decarboxylase</fullName>
    </recommendedName>
</protein>
<accession>A0A7V3KP81</accession>
<name>A0A7V3KP81_UNCW3</name>
<dbReference type="InterPro" id="IPR023375">
    <property type="entry name" value="ADC_dom_sf"/>
</dbReference>
<reference evidence="1" key="1">
    <citation type="journal article" date="2020" name="mSystems">
        <title>Genome- and Community-Level Interaction Insights into Carbon Utilization and Element Cycling Functions of Hydrothermarchaeota in Hydrothermal Sediment.</title>
        <authorList>
            <person name="Zhou Z."/>
            <person name="Liu Y."/>
            <person name="Xu W."/>
            <person name="Pan J."/>
            <person name="Luo Z.H."/>
            <person name="Li M."/>
        </authorList>
    </citation>
    <scope>NUCLEOTIDE SEQUENCE [LARGE SCALE GENOMIC DNA]</scope>
    <source>
        <strain evidence="1">SpSt-754</strain>
    </source>
</reference>
<dbReference type="EMBL" id="DTGD01000205">
    <property type="protein sequence ID" value="HGB36331.1"/>
    <property type="molecule type" value="Genomic_DNA"/>
</dbReference>
<comment type="caution">
    <text evidence="1">The sequence shown here is derived from an EMBL/GenBank/DDBJ whole genome shotgun (WGS) entry which is preliminary data.</text>
</comment>
<dbReference type="InterPro" id="IPR010451">
    <property type="entry name" value="Acetoacetate_decarboxylase"/>
</dbReference>
<dbReference type="AlphaFoldDB" id="A0A7V3KP81"/>
<dbReference type="Pfam" id="PF06314">
    <property type="entry name" value="ADC"/>
    <property type="match status" value="1"/>
</dbReference>
<gene>
    <name evidence="1" type="ORF">ENV38_05455</name>
</gene>
<organism evidence="1">
    <name type="scientific">candidate division WOR-3 bacterium</name>
    <dbReference type="NCBI Taxonomy" id="2052148"/>
    <lineage>
        <taxon>Bacteria</taxon>
        <taxon>Bacteria division WOR-3</taxon>
    </lineage>
</organism>
<evidence type="ECO:0000313" key="1">
    <source>
        <dbReference type="EMBL" id="HGB36331.1"/>
    </source>
</evidence>